<organism evidence="1 2">
    <name type="scientific">Agromyces albus</name>
    <dbReference type="NCBI Taxonomy" id="205332"/>
    <lineage>
        <taxon>Bacteria</taxon>
        <taxon>Bacillati</taxon>
        <taxon>Actinomycetota</taxon>
        <taxon>Actinomycetes</taxon>
        <taxon>Micrococcales</taxon>
        <taxon>Microbacteriaceae</taxon>
        <taxon>Agromyces</taxon>
    </lineage>
</organism>
<accession>A0A4Q2L3P8</accession>
<comment type="caution">
    <text evidence="1">The sequence shown here is derived from an EMBL/GenBank/DDBJ whole genome shotgun (WGS) entry which is preliminary data.</text>
</comment>
<evidence type="ECO:0000313" key="1">
    <source>
        <dbReference type="EMBL" id="RXZ72795.1"/>
    </source>
</evidence>
<dbReference type="AlphaFoldDB" id="A0A4Q2L3P8"/>
<protein>
    <submittedName>
        <fullName evidence="1">Uncharacterized protein</fullName>
    </submittedName>
</protein>
<dbReference type="RefSeq" id="WP_129519417.1">
    <property type="nucleotide sequence ID" value="NZ_SDPN01000003.1"/>
</dbReference>
<dbReference type="OrthoDB" id="5056482at2"/>
<gene>
    <name evidence="1" type="ORF">ESP51_03080</name>
</gene>
<keyword evidence="2" id="KW-1185">Reference proteome</keyword>
<dbReference type="EMBL" id="SDPN01000003">
    <property type="protein sequence ID" value="RXZ72795.1"/>
    <property type="molecule type" value="Genomic_DNA"/>
</dbReference>
<evidence type="ECO:0000313" key="2">
    <source>
        <dbReference type="Proteomes" id="UP000293865"/>
    </source>
</evidence>
<name>A0A4Q2L3P8_9MICO</name>
<reference evidence="1 2" key="1">
    <citation type="submission" date="2019-01" db="EMBL/GenBank/DDBJ databases">
        <title>Agromyces.</title>
        <authorList>
            <person name="Li J."/>
        </authorList>
    </citation>
    <scope>NUCLEOTIDE SEQUENCE [LARGE SCALE GENOMIC DNA]</scope>
    <source>
        <strain evidence="1 2">DSM 15934</strain>
    </source>
</reference>
<proteinExistence type="predicted"/>
<dbReference type="Proteomes" id="UP000293865">
    <property type="component" value="Unassembled WGS sequence"/>
</dbReference>
<sequence length="101" mass="11257">MSQVKSTKCYIEEYENERGQLSARLREKATGRKIDLGLTTAGGVQDFLRFLGAAGANKPLMPDVFSRDGDEDCIVVSGDVDFHAPDEIRFIHNEKLSYLFG</sequence>